<evidence type="ECO:0000313" key="4">
    <source>
        <dbReference type="Proteomes" id="UP000694390"/>
    </source>
</evidence>
<dbReference type="InterPro" id="IPR043504">
    <property type="entry name" value="Peptidase_S1_PA_chymotrypsin"/>
</dbReference>
<dbReference type="PANTHER" id="PTHR24253:SF176">
    <property type="entry name" value="CORIN, ISOFORM B"/>
    <property type="match status" value="1"/>
</dbReference>
<proteinExistence type="predicted"/>
<evidence type="ECO:0000259" key="2">
    <source>
        <dbReference type="Pfam" id="PF00089"/>
    </source>
</evidence>
<dbReference type="AlphaFoldDB" id="A0A8C4Y9P6"/>
<dbReference type="Pfam" id="PF00089">
    <property type="entry name" value="Trypsin"/>
    <property type="match status" value="1"/>
</dbReference>
<evidence type="ECO:0000256" key="1">
    <source>
        <dbReference type="ARBA" id="ARBA00023157"/>
    </source>
</evidence>
<name>A0A8C4Y9P6_9SAUR</name>
<keyword evidence="1" id="KW-1015">Disulfide bond</keyword>
<evidence type="ECO:0000313" key="3">
    <source>
        <dbReference type="Ensembl" id="ENSGEVP00005022068.1"/>
    </source>
</evidence>
<keyword evidence="4" id="KW-1185">Reference proteome</keyword>
<feature type="domain" description="Peptidase S1" evidence="2">
    <location>
        <begin position="20"/>
        <end position="62"/>
    </location>
</feature>
<reference evidence="3" key="2">
    <citation type="submission" date="2025-09" db="UniProtKB">
        <authorList>
            <consortium name="Ensembl"/>
        </authorList>
    </citation>
    <scope>IDENTIFICATION</scope>
</reference>
<dbReference type="GO" id="GO:0006508">
    <property type="term" value="P:proteolysis"/>
    <property type="evidence" value="ECO:0007669"/>
    <property type="project" value="InterPro"/>
</dbReference>
<reference evidence="3" key="1">
    <citation type="submission" date="2025-08" db="UniProtKB">
        <authorList>
            <consortium name="Ensembl"/>
        </authorList>
    </citation>
    <scope>IDENTIFICATION</scope>
</reference>
<dbReference type="SUPFAM" id="SSF50494">
    <property type="entry name" value="Trypsin-like serine proteases"/>
    <property type="match status" value="1"/>
</dbReference>
<protein>
    <recommendedName>
        <fullName evidence="2">Peptidase S1 domain-containing protein</fullName>
    </recommendedName>
</protein>
<dbReference type="GO" id="GO:0004252">
    <property type="term" value="F:serine-type endopeptidase activity"/>
    <property type="evidence" value="ECO:0007669"/>
    <property type="project" value="InterPro"/>
</dbReference>
<dbReference type="GeneTree" id="ENSGT00990000212866"/>
<dbReference type="PANTHER" id="PTHR24253">
    <property type="entry name" value="TRANSMEMBRANE PROTEASE SERINE"/>
    <property type="match status" value="1"/>
</dbReference>
<sequence>MFPHPVIAFTSEKSMGSPRIVGGNDAKNGSWPWQVSIREGSNHICGGSLIAESWVVSAAHSITVQLFPNCHVPEAAASQCQVNHPLAESLYSHYRAVPPQRWLHLIAR</sequence>
<dbReference type="Proteomes" id="UP000694390">
    <property type="component" value="Unassembled WGS sequence"/>
</dbReference>
<accession>A0A8C4Y9P6</accession>
<dbReference type="InterPro" id="IPR009003">
    <property type="entry name" value="Peptidase_S1_PA"/>
</dbReference>
<dbReference type="Ensembl" id="ENSGEVT00005023183.1">
    <property type="protein sequence ID" value="ENSGEVP00005022068.1"/>
    <property type="gene ID" value="ENSGEVG00005015658.1"/>
</dbReference>
<organism evidence="3 4">
    <name type="scientific">Gopherus evgoodei</name>
    <name type="common">Goodes thornscrub tortoise</name>
    <dbReference type="NCBI Taxonomy" id="1825980"/>
    <lineage>
        <taxon>Eukaryota</taxon>
        <taxon>Metazoa</taxon>
        <taxon>Chordata</taxon>
        <taxon>Craniata</taxon>
        <taxon>Vertebrata</taxon>
        <taxon>Euteleostomi</taxon>
        <taxon>Archelosauria</taxon>
        <taxon>Testudinata</taxon>
        <taxon>Testudines</taxon>
        <taxon>Cryptodira</taxon>
        <taxon>Durocryptodira</taxon>
        <taxon>Testudinoidea</taxon>
        <taxon>Testudinidae</taxon>
        <taxon>Gopherus</taxon>
    </lineage>
</organism>
<dbReference type="OrthoDB" id="8440449at2759"/>
<dbReference type="Gene3D" id="2.40.10.10">
    <property type="entry name" value="Trypsin-like serine proteases"/>
    <property type="match status" value="1"/>
</dbReference>
<dbReference type="InterPro" id="IPR001254">
    <property type="entry name" value="Trypsin_dom"/>
</dbReference>